<dbReference type="Proteomes" id="UP001317629">
    <property type="component" value="Chromosome"/>
</dbReference>
<comment type="similarity">
    <text evidence="2 7">Belongs to the FBPase class 2 family.</text>
</comment>
<organism evidence="8 9">
    <name type="scientific">Methylocystis iwaonis</name>
    <dbReference type="NCBI Taxonomy" id="2885079"/>
    <lineage>
        <taxon>Bacteria</taxon>
        <taxon>Pseudomonadati</taxon>
        <taxon>Pseudomonadota</taxon>
        <taxon>Alphaproteobacteria</taxon>
        <taxon>Hyphomicrobiales</taxon>
        <taxon>Methylocystaceae</taxon>
        <taxon>Methylocystis</taxon>
    </lineage>
</organism>
<name>A0ABN6VEE8_9HYPH</name>
<evidence type="ECO:0000256" key="5">
    <source>
        <dbReference type="ARBA" id="ARBA00023211"/>
    </source>
</evidence>
<dbReference type="Gene3D" id="3.30.540.10">
    <property type="entry name" value="Fructose-1,6-Bisphosphatase, subunit A, domain 1"/>
    <property type="match status" value="1"/>
</dbReference>
<keyword evidence="9" id="KW-1185">Reference proteome</keyword>
<sequence>MSQSSRLDPASVERLLTIELARATERAAVAAARWRGRGDEMAADRAAAAAMREELARLPVRGRIVIGEEESGDSAGLPVGLEIGAAAGMRVELAVAPLEGATLCAKDQAGAISIAAAASSGALLQAPDCYMDKIAIGPGYAEGVVDLDRDPAENVRALAEAKGVSTGEITVCVLDRPRHAQIVSKCRKAGACVRLITDGDVAGVIFVTNPEETGVDMYLGSGGAPQGVLAAAALRCAGGQMQGRLVLETAEQRACALRHGLADLRKKYGVADMVTGDVVVCVTGVTDGRLVGGVVLDKSGIETETLVYRSATGTVRRIGARRRPGALLNL</sequence>
<keyword evidence="6 7" id="KW-0119">Carbohydrate metabolism</keyword>
<keyword evidence="3" id="KW-0479">Metal-binding</keyword>
<gene>
    <name evidence="8" type="ORF">SS37A_15220</name>
</gene>
<evidence type="ECO:0000256" key="6">
    <source>
        <dbReference type="ARBA" id="ARBA00023277"/>
    </source>
</evidence>
<dbReference type="Pfam" id="PF03320">
    <property type="entry name" value="FBPase_glpX"/>
    <property type="match status" value="1"/>
</dbReference>
<dbReference type="RefSeq" id="WP_281931584.1">
    <property type="nucleotide sequence ID" value="NZ_AP027142.1"/>
</dbReference>
<keyword evidence="4" id="KW-0378">Hydrolase</keyword>
<dbReference type="Gene3D" id="3.40.190.90">
    <property type="match status" value="1"/>
</dbReference>
<evidence type="ECO:0000256" key="3">
    <source>
        <dbReference type="ARBA" id="ARBA00022723"/>
    </source>
</evidence>
<evidence type="ECO:0000313" key="9">
    <source>
        <dbReference type="Proteomes" id="UP001317629"/>
    </source>
</evidence>
<reference evidence="8 9" key="1">
    <citation type="journal article" date="2023" name="Int. J. Syst. Evol. Microbiol.">
        <title>Methylocystis iwaonis sp. nov., a type II methane-oxidizing bacterium from surface soil of a rice paddy field in Japan, and emended description of the genus Methylocystis (ex Whittenbury et al. 1970) Bowman et al. 1993.</title>
        <authorList>
            <person name="Kaise H."/>
            <person name="Sawadogo J.B."/>
            <person name="Alam M.S."/>
            <person name="Ueno C."/>
            <person name="Dianou D."/>
            <person name="Shinjo R."/>
            <person name="Asakawa S."/>
        </authorList>
    </citation>
    <scope>NUCLEOTIDE SEQUENCE [LARGE SCALE GENOMIC DNA]</scope>
    <source>
        <strain evidence="8 9">SS37A-Re</strain>
    </source>
</reference>
<dbReference type="InterPro" id="IPR004464">
    <property type="entry name" value="FBPase_class-2/SBPase"/>
</dbReference>
<keyword evidence="5" id="KW-0464">Manganese</keyword>
<proteinExistence type="inferred from homology"/>
<dbReference type="EMBL" id="AP027142">
    <property type="protein sequence ID" value="BDV33993.1"/>
    <property type="molecule type" value="Genomic_DNA"/>
</dbReference>
<evidence type="ECO:0000313" key="8">
    <source>
        <dbReference type="EMBL" id="BDV33993.1"/>
    </source>
</evidence>
<dbReference type="PIRSF" id="PIRSF004532">
    <property type="entry name" value="GlpX"/>
    <property type="match status" value="1"/>
</dbReference>
<comment type="catalytic activity">
    <reaction evidence="1">
        <text>beta-D-fructose 1,6-bisphosphate + H2O = beta-D-fructose 6-phosphate + phosphate</text>
        <dbReference type="Rhea" id="RHEA:11064"/>
        <dbReference type="ChEBI" id="CHEBI:15377"/>
        <dbReference type="ChEBI" id="CHEBI:32966"/>
        <dbReference type="ChEBI" id="CHEBI:43474"/>
        <dbReference type="ChEBI" id="CHEBI:57634"/>
        <dbReference type="EC" id="3.1.3.11"/>
    </reaction>
</comment>
<dbReference type="SUPFAM" id="SSF56655">
    <property type="entry name" value="Carbohydrate phosphatase"/>
    <property type="match status" value="1"/>
</dbReference>
<protein>
    <recommendedName>
        <fullName evidence="7">Fructose-1,6-bisphosphatase</fullName>
    </recommendedName>
</protein>
<evidence type="ECO:0000256" key="1">
    <source>
        <dbReference type="ARBA" id="ARBA00001273"/>
    </source>
</evidence>
<evidence type="ECO:0000256" key="7">
    <source>
        <dbReference type="PIRNR" id="PIRNR004532"/>
    </source>
</evidence>
<evidence type="ECO:0000256" key="2">
    <source>
        <dbReference type="ARBA" id="ARBA00008989"/>
    </source>
</evidence>
<evidence type="ECO:0000256" key="4">
    <source>
        <dbReference type="ARBA" id="ARBA00022801"/>
    </source>
</evidence>
<accession>A0ABN6VEE8</accession>
<dbReference type="PANTHER" id="PTHR30447:SF0">
    <property type="entry name" value="FRUCTOSE-1,6-BISPHOSPHATASE 1 CLASS 2-RELATED"/>
    <property type="match status" value="1"/>
</dbReference>
<dbReference type="PANTHER" id="PTHR30447">
    <property type="entry name" value="FRUCTOSE-1,6-BISPHOSPHATASE CLASS 2"/>
    <property type="match status" value="1"/>
</dbReference>